<feature type="transmembrane region" description="Helical" evidence="6">
    <location>
        <begin position="80"/>
        <end position="100"/>
    </location>
</feature>
<dbReference type="PATRIC" id="fig|136160.3.peg.4213"/>
<comment type="subcellular location">
    <subcellularLocation>
        <location evidence="1">Membrane</location>
        <topology evidence="1">Multi-pass membrane protein</topology>
    </subcellularLocation>
</comment>
<dbReference type="EMBL" id="LILD01000003">
    <property type="protein sequence ID" value="KOO36945.1"/>
    <property type="molecule type" value="Genomic_DNA"/>
</dbReference>
<reference evidence="8" key="1">
    <citation type="submission" date="2015-08" db="EMBL/GenBank/DDBJ databases">
        <title>Complete DNA Sequence of Pseudomonas syringae pv. actinidiae, the Causal Agent of Kiwifruit Canker Disease.</title>
        <authorList>
            <person name="Rikkerink E.H.A."/>
            <person name="Fineran P.C."/>
        </authorList>
    </citation>
    <scope>NUCLEOTIDE SEQUENCE</scope>
    <source>
        <strain evidence="8">DSM 13666</strain>
    </source>
</reference>
<dbReference type="GeneID" id="87595994"/>
<evidence type="ECO:0000256" key="4">
    <source>
        <dbReference type="ARBA" id="ARBA00022989"/>
    </source>
</evidence>
<dbReference type="AlphaFoldDB" id="A0A0M0KDP0"/>
<feature type="transmembrane region" description="Helical" evidence="6">
    <location>
        <begin position="177"/>
        <end position="198"/>
    </location>
</feature>
<dbReference type="InterPro" id="IPR050291">
    <property type="entry name" value="CDF_Transporter"/>
</dbReference>
<feature type="domain" description="Cation efflux protein transmembrane" evidence="7">
    <location>
        <begin position="12"/>
        <end position="204"/>
    </location>
</feature>
<keyword evidence="3 6" id="KW-0812">Transmembrane</keyword>
<dbReference type="Pfam" id="PF01545">
    <property type="entry name" value="Cation_efflux"/>
    <property type="match status" value="1"/>
</dbReference>
<feature type="transmembrane region" description="Helical" evidence="6">
    <location>
        <begin position="7"/>
        <end position="29"/>
    </location>
</feature>
<feature type="transmembrane region" description="Helical" evidence="6">
    <location>
        <begin position="153"/>
        <end position="171"/>
    </location>
</feature>
<name>A0A0M0KDP0_ALKHA</name>
<dbReference type="GO" id="GO:0005886">
    <property type="term" value="C:plasma membrane"/>
    <property type="evidence" value="ECO:0007669"/>
    <property type="project" value="TreeGrafter"/>
</dbReference>
<feature type="transmembrane region" description="Helical" evidence="6">
    <location>
        <begin position="41"/>
        <end position="59"/>
    </location>
</feature>
<dbReference type="InterPro" id="IPR058533">
    <property type="entry name" value="Cation_efflux_TM"/>
</dbReference>
<sequence length="301" mass="33386">MRSSVSVLYLSISVIGAIIFSAVGIIWGLAIHSHMILFDGIYSLISVVLSLFSLGATVFMMKDDRDKFPYGKGMVQALTLVIKHGVIALLCLFAFITAVGDLVDGGRHVVPIHGAAYSLLSTAGCAAIFFFLRRKAGANPLIKAETHQWLMDTFLSAAVFIGFAAAFLLAHTKFAFLVPYVDPLMVALSAGLFIILPVKQIVLNGKEMLEMAPNLELQQSIESHIHAIEEKYQIPESHVRMAKVGQTLFIDIYFIIDRTSCARNVKDLDDIRQQFHQSLRSLPYEPLVNMTFTHDRKWAIS</sequence>
<protein>
    <recommendedName>
        <fullName evidence="7">Cation efflux protein transmembrane domain-containing protein</fullName>
    </recommendedName>
</protein>
<feature type="transmembrane region" description="Helical" evidence="6">
    <location>
        <begin position="112"/>
        <end position="132"/>
    </location>
</feature>
<dbReference type="RefSeq" id="WP_053432168.1">
    <property type="nucleotide sequence ID" value="NZ_CP040441.1"/>
</dbReference>
<dbReference type="GO" id="GO:0015341">
    <property type="term" value="F:zinc efflux antiporter activity"/>
    <property type="evidence" value="ECO:0007669"/>
    <property type="project" value="TreeGrafter"/>
</dbReference>
<proteinExistence type="predicted"/>
<organism evidence="8">
    <name type="scientific">Halalkalibacterium halodurans</name>
    <name type="common">Bacillus halodurans</name>
    <dbReference type="NCBI Taxonomy" id="86665"/>
    <lineage>
        <taxon>Bacteria</taxon>
        <taxon>Bacillati</taxon>
        <taxon>Bacillota</taxon>
        <taxon>Bacilli</taxon>
        <taxon>Bacillales</taxon>
        <taxon>Bacillaceae</taxon>
        <taxon>Halalkalibacterium (ex Joshi et al. 2022)</taxon>
    </lineage>
</organism>
<dbReference type="GO" id="GO:0006882">
    <property type="term" value="P:intracellular zinc ion homeostasis"/>
    <property type="evidence" value="ECO:0007669"/>
    <property type="project" value="TreeGrafter"/>
</dbReference>
<dbReference type="InterPro" id="IPR027469">
    <property type="entry name" value="Cation_efflux_TMD_sf"/>
</dbReference>
<evidence type="ECO:0000259" key="7">
    <source>
        <dbReference type="Pfam" id="PF01545"/>
    </source>
</evidence>
<comment type="caution">
    <text evidence="8">The sequence shown here is derived from an EMBL/GenBank/DDBJ whole genome shotgun (WGS) entry which is preliminary data.</text>
</comment>
<dbReference type="SUPFAM" id="SSF161111">
    <property type="entry name" value="Cation efflux protein transmembrane domain-like"/>
    <property type="match status" value="1"/>
</dbReference>
<dbReference type="GO" id="GO:0015086">
    <property type="term" value="F:cadmium ion transmembrane transporter activity"/>
    <property type="evidence" value="ECO:0007669"/>
    <property type="project" value="TreeGrafter"/>
</dbReference>
<accession>A0A0M0KDP0</accession>
<accession>A0A4Y7WTP1</accession>
<keyword evidence="4 6" id="KW-1133">Transmembrane helix</keyword>
<evidence type="ECO:0000256" key="6">
    <source>
        <dbReference type="SAM" id="Phobius"/>
    </source>
</evidence>
<dbReference type="PANTHER" id="PTHR43840:SF15">
    <property type="entry name" value="MITOCHONDRIAL METAL TRANSPORTER 1-RELATED"/>
    <property type="match status" value="1"/>
</dbReference>
<keyword evidence="2" id="KW-0813">Transport</keyword>
<keyword evidence="5 6" id="KW-0472">Membrane</keyword>
<dbReference type="GO" id="GO:0015093">
    <property type="term" value="F:ferrous iron transmembrane transporter activity"/>
    <property type="evidence" value="ECO:0007669"/>
    <property type="project" value="TreeGrafter"/>
</dbReference>
<evidence type="ECO:0000256" key="2">
    <source>
        <dbReference type="ARBA" id="ARBA00022448"/>
    </source>
</evidence>
<gene>
    <name evidence="8" type="ORF">AMD02_16305</name>
</gene>
<dbReference type="Gene3D" id="1.20.1510.10">
    <property type="entry name" value="Cation efflux protein transmembrane domain"/>
    <property type="match status" value="1"/>
</dbReference>
<evidence type="ECO:0000313" key="8">
    <source>
        <dbReference type="EMBL" id="KOO36945.1"/>
    </source>
</evidence>
<evidence type="ECO:0000256" key="3">
    <source>
        <dbReference type="ARBA" id="ARBA00022692"/>
    </source>
</evidence>
<evidence type="ECO:0000256" key="1">
    <source>
        <dbReference type="ARBA" id="ARBA00004141"/>
    </source>
</evidence>
<dbReference type="PANTHER" id="PTHR43840">
    <property type="entry name" value="MITOCHONDRIAL METAL TRANSPORTER 1-RELATED"/>
    <property type="match status" value="1"/>
</dbReference>
<evidence type="ECO:0000256" key="5">
    <source>
        <dbReference type="ARBA" id="ARBA00023136"/>
    </source>
</evidence>